<proteinExistence type="predicted"/>
<gene>
    <name evidence="2" type="ORF">M513_00289</name>
</gene>
<dbReference type="AlphaFoldDB" id="A0A085MN00"/>
<evidence type="ECO:0000256" key="1">
    <source>
        <dbReference type="SAM" id="Phobius"/>
    </source>
</evidence>
<keyword evidence="1" id="KW-0812">Transmembrane</keyword>
<evidence type="ECO:0000313" key="2">
    <source>
        <dbReference type="EMBL" id="KFD58596.1"/>
    </source>
</evidence>
<keyword evidence="1" id="KW-1133">Transmembrane helix</keyword>
<evidence type="ECO:0000313" key="3">
    <source>
        <dbReference type="Proteomes" id="UP000030764"/>
    </source>
</evidence>
<feature type="non-terminal residue" evidence="2">
    <location>
        <position position="1"/>
    </location>
</feature>
<accession>A0A085MN00</accession>
<name>A0A085MN00_9BILA</name>
<sequence length="170" mass="19530">KQKKARITDLRERIDVLNVRLKCLLESEKHQIQTYYSIANWKIQSKIIPAMASNNLTLPSAVSNETGMQNASLEHKLKPSFAGGDLESFAGIQLDNYPFMRMMYILVILAMVIVVYFGIKIWRTRNLRRERVYDVLPIHQLGTNLDIDSDSEDDVFDDAQKNLVVSGSRR</sequence>
<dbReference type="EMBL" id="KL363183">
    <property type="protein sequence ID" value="KFD58596.1"/>
    <property type="molecule type" value="Genomic_DNA"/>
</dbReference>
<dbReference type="Proteomes" id="UP000030764">
    <property type="component" value="Unassembled WGS sequence"/>
</dbReference>
<keyword evidence="3" id="KW-1185">Reference proteome</keyword>
<feature type="transmembrane region" description="Helical" evidence="1">
    <location>
        <begin position="102"/>
        <end position="122"/>
    </location>
</feature>
<protein>
    <submittedName>
        <fullName evidence="2">Uncharacterized protein</fullName>
    </submittedName>
</protein>
<reference evidence="2 3" key="1">
    <citation type="journal article" date="2014" name="Nat. Genet.">
        <title>Genome and transcriptome of the porcine whipworm Trichuris suis.</title>
        <authorList>
            <person name="Jex A.R."/>
            <person name="Nejsum P."/>
            <person name="Schwarz E.M."/>
            <person name="Hu L."/>
            <person name="Young N.D."/>
            <person name="Hall R.S."/>
            <person name="Korhonen P.K."/>
            <person name="Liao S."/>
            <person name="Thamsborg S."/>
            <person name="Xia J."/>
            <person name="Xu P."/>
            <person name="Wang S."/>
            <person name="Scheerlinck J.P."/>
            <person name="Hofmann A."/>
            <person name="Sternberg P.W."/>
            <person name="Wang J."/>
            <person name="Gasser R.B."/>
        </authorList>
    </citation>
    <scope>NUCLEOTIDE SEQUENCE [LARGE SCALE GENOMIC DNA]</scope>
    <source>
        <strain evidence="2">DCEP-RM93M</strain>
    </source>
</reference>
<keyword evidence="1" id="KW-0472">Membrane</keyword>
<organism evidence="2 3">
    <name type="scientific">Trichuris suis</name>
    <name type="common">pig whipworm</name>
    <dbReference type="NCBI Taxonomy" id="68888"/>
    <lineage>
        <taxon>Eukaryota</taxon>
        <taxon>Metazoa</taxon>
        <taxon>Ecdysozoa</taxon>
        <taxon>Nematoda</taxon>
        <taxon>Enoplea</taxon>
        <taxon>Dorylaimia</taxon>
        <taxon>Trichinellida</taxon>
        <taxon>Trichuridae</taxon>
        <taxon>Trichuris</taxon>
    </lineage>
</organism>